<dbReference type="Proteomes" id="UP000003639">
    <property type="component" value="Unassembled WGS sequence"/>
</dbReference>
<keyword evidence="2" id="KW-0479">Metal-binding</keyword>
<dbReference type="InterPro" id="IPR050572">
    <property type="entry name" value="Fe-S_Ferredoxin"/>
</dbReference>
<accession>A6P1D0</accession>
<dbReference type="PANTHER" id="PTHR43687">
    <property type="entry name" value="ADENYLYLSULFATE REDUCTASE, BETA SUBUNIT"/>
    <property type="match status" value="1"/>
</dbReference>
<feature type="domain" description="4Fe-4S ferredoxin-type" evidence="5">
    <location>
        <begin position="35"/>
        <end position="64"/>
    </location>
</feature>
<dbReference type="OrthoDB" id="9804603at2"/>
<dbReference type="STRING" id="411467.BACCAP_04297"/>
<dbReference type="PROSITE" id="PS51379">
    <property type="entry name" value="4FE4S_FER_2"/>
    <property type="match status" value="2"/>
</dbReference>
<protein>
    <recommendedName>
        <fullName evidence="5">4Fe-4S ferredoxin-type domain-containing protein</fullName>
    </recommendedName>
</protein>
<reference evidence="6 7" key="2">
    <citation type="submission" date="2007-06" db="EMBL/GenBank/DDBJ databases">
        <title>Draft genome sequence of Pseudoflavonifractor capillosus ATCC 29799.</title>
        <authorList>
            <person name="Sudarsanam P."/>
            <person name="Ley R."/>
            <person name="Guruge J."/>
            <person name="Turnbaugh P.J."/>
            <person name="Mahowald M."/>
            <person name="Liep D."/>
            <person name="Gordon J."/>
        </authorList>
    </citation>
    <scope>NUCLEOTIDE SEQUENCE [LARGE SCALE GENOMIC DNA]</scope>
    <source>
        <strain evidence="6 7">ATCC 29799</strain>
    </source>
</reference>
<dbReference type="Gene3D" id="3.30.70.20">
    <property type="match status" value="2"/>
</dbReference>
<dbReference type="InterPro" id="IPR017900">
    <property type="entry name" value="4Fe4S_Fe_S_CS"/>
</dbReference>
<name>A6P1D0_9FIRM</name>
<dbReference type="eggNOG" id="COG2768">
    <property type="taxonomic scope" value="Bacteria"/>
</dbReference>
<dbReference type="PANTHER" id="PTHR43687:SF1">
    <property type="entry name" value="FERREDOXIN III"/>
    <property type="match status" value="1"/>
</dbReference>
<evidence type="ECO:0000313" key="6">
    <source>
        <dbReference type="EMBL" id="EDM97822.1"/>
    </source>
</evidence>
<dbReference type="RefSeq" id="WP_006574773.1">
    <property type="nucleotide sequence ID" value="NZ_AAXG02000047.1"/>
</dbReference>
<feature type="domain" description="4Fe-4S ferredoxin-type" evidence="5">
    <location>
        <begin position="5"/>
        <end position="34"/>
    </location>
</feature>
<evidence type="ECO:0000313" key="7">
    <source>
        <dbReference type="Proteomes" id="UP000003639"/>
    </source>
</evidence>
<evidence type="ECO:0000256" key="1">
    <source>
        <dbReference type="ARBA" id="ARBA00022485"/>
    </source>
</evidence>
<evidence type="ECO:0000259" key="5">
    <source>
        <dbReference type="PROSITE" id="PS51379"/>
    </source>
</evidence>
<evidence type="ECO:0000256" key="3">
    <source>
        <dbReference type="ARBA" id="ARBA00023004"/>
    </source>
</evidence>
<dbReference type="SUPFAM" id="SSF54862">
    <property type="entry name" value="4Fe-4S ferredoxins"/>
    <property type="match status" value="1"/>
</dbReference>
<keyword evidence="3" id="KW-0408">Iron</keyword>
<evidence type="ECO:0000256" key="4">
    <source>
        <dbReference type="ARBA" id="ARBA00023014"/>
    </source>
</evidence>
<dbReference type="GO" id="GO:0051539">
    <property type="term" value="F:4 iron, 4 sulfur cluster binding"/>
    <property type="evidence" value="ECO:0007669"/>
    <property type="project" value="UniProtKB-KW"/>
</dbReference>
<dbReference type="GO" id="GO:0046872">
    <property type="term" value="F:metal ion binding"/>
    <property type="evidence" value="ECO:0007669"/>
    <property type="project" value="UniProtKB-KW"/>
</dbReference>
<keyword evidence="4" id="KW-0411">Iron-sulfur</keyword>
<reference evidence="6 7" key="1">
    <citation type="submission" date="2007-04" db="EMBL/GenBank/DDBJ databases">
        <authorList>
            <person name="Fulton L."/>
            <person name="Clifton S."/>
            <person name="Fulton B."/>
            <person name="Xu J."/>
            <person name="Minx P."/>
            <person name="Pepin K.H."/>
            <person name="Johnson M."/>
            <person name="Thiruvilangam P."/>
            <person name="Bhonagiri V."/>
            <person name="Nash W.E."/>
            <person name="Mardis E.R."/>
            <person name="Wilson R.K."/>
        </authorList>
    </citation>
    <scope>NUCLEOTIDE SEQUENCE [LARGE SCALE GENOMIC DNA]</scope>
    <source>
        <strain evidence="6 7">ATCC 29799</strain>
    </source>
</reference>
<keyword evidence="7" id="KW-1185">Reference proteome</keyword>
<dbReference type="EMBL" id="AAXG02000047">
    <property type="protein sequence ID" value="EDM97822.1"/>
    <property type="molecule type" value="Genomic_DNA"/>
</dbReference>
<dbReference type="InterPro" id="IPR017896">
    <property type="entry name" value="4Fe4S_Fe-S-bd"/>
</dbReference>
<proteinExistence type="predicted"/>
<dbReference type="PROSITE" id="PS00198">
    <property type="entry name" value="4FE4S_FER_1"/>
    <property type="match status" value="2"/>
</dbReference>
<comment type="caution">
    <text evidence="6">The sequence shown here is derived from an EMBL/GenBank/DDBJ whole genome shotgun (WGS) entry which is preliminary data.</text>
</comment>
<evidence type="ECO:0000256" key="2">
    <source>
        <dbReference type="ARBA" id="ARBA00022723"/>
    </source>
</evidence>
<dbReference type="Pfam" id="PF14697">
    <property type="entry name" value="Fer4_21"/>
    <property type="match status" value="1"/>
</dbReference>
<keyword evidence="1" id="KW-0004">4Fe-4S</keyword>
<organism evidence="6 7">
    <name type="scientific">Pseudoflavonifractor capillosus ATCC 29799</name>
    <dbReference type="NCBI Taxonomy" id="411467"/>
    <lineage>
        <taxon>Bacteria</taxon>
        <taxon>Bacillati</taxon>
        <taxon>Bacillota</taxon>
        <taxon>Clostridia</taxon>
        <taxon>Eubacteriales</taxon>
        <taxon>Oscillospiraceae</taxon>
        <taxon>Pseudoflavonifractor</taxon>
    </lineage>
</organism>
<sequence length="68" mass="7257">MLSKRVAEVDRSRCVACGACTKECPRAAVAVHRGCFAVVEPVRCVGCGKCARVCPVDCITLMEREGQA</sequence>
<dbReference type="AlphaFoldDB" id="A6P1D0"/>
<gene>
    <name evidence="6" type="ORF">BACCAP_04297</name>
</gene>